<keyword evidence="8 19" id="KW-0732">Signal</keyword>
<evidence type="ECO:0000256" key="3">
    <source>
        <dbReference type="ARBA" id="ARBA00012313"/>
    </source>
</evidence>
<feature type="binding site" evidence="15">
    <location>
        <position position="162"/>
    </location>
    <ligand>
        <name>substrate</name>
    </ligand>
</feature>
<feature type="binding site" evidence="16">
    <location>
        <position position="200"/>
    </location>
    <ligand>
        <name>Ca(2+)</name>
        <dbReference type="ChEBI" id="CHEBI:29108"/>
        <label>2</label>
    </ligand>
</feature>
<evidence type="ECO:0000256" key="14">
    <source>
        <dbReference type="PIRSR" id="PIRSR600823-1"/>
    </source>
</evidence>
<dbReference type="GO" id="GO:0140825">
    <property type="term" value="F:lactoperoxidase activity"/>
    <property type="evidence" value="ECO:0007669"/>
    <property type="project" value="UniProtKB-EC"/>
</dbReference>
<feature type="site" description="Transition state stabilizer" evidence="17">
    <location>
        <position position="61"/>
    </location>
</feature>
<dbReference type="PRINTS" id="PR00458">
    <property type="entry name" value="PEROXIDASE"/>
</dbReference>
<feature type="disulfide bond" evidence="18">
    <location>
        <begin position="67"/>
        <end position="72"/>
    </location>
</feature>
<organism evidence="21 22">
    <name type="scientific">Saponaria officinalis</name>
    <name type="common">Common soapwort</name>
    <name type="synonym">Lychnis saponaria</name>
    <dbReference type="NCBI Taxonomy" id="3572"/>
    <lineage>
        <taxon>Eukaryota</taxon>
        <taxon>Viridiplantae</taxon>
        <taxon>Streptophyta</taxon>
        <taxon>Embryophyta</taxon>
        <taxon>Tracheophyta</taxon>
        <taxon>Spermatophyta</taxon>
        <taxon>Magnoliopsida</taxon>
        <taxon>eudicotyledons</taxon>
        <taxon>Gunneridae</taxon>
        <taxon>Pentapetalae</taxon>
        <taxon>Caryophyllales</taxon>
        <taxon>Caryophyllaceae</taxon>
        <taxon>Caryophylleae</taxon>
        <taxon>Saponaria</taxon>
    </lineage>
</organism>
<evidence type="ECO:0000256" key="2">
    <source>
        <dbReference type="ARBA" id="ARBA00002322"/>
    </source>
</evidence>
<feature type="disulfide bond" evidence="18">
    <location>
        <begin position="120"/>
        <end position="329"/>
    </location>
</feature>
<evidence type="ECO:0000256" key="7">
    <source>
        <dbReference type="ARBA" id="ARBA00022723"/>
    </source>
</evidence>
<evidence type="ECO:0000256" key="16">
    <source>
        <dbReference type="PIRSR" id="PIRSR600823-3"/>
    </source>
</evidence>
<comment type="caution">
    <text evidence="21">The sequence shown here is derived from an EMBL/GenBank/DDBJ whole genome shotgun (WGS) entry which is preliminary data.</text>
</comment>
<comment type="cofactor">
    <cofactor evidence="16 19">
        <name>heme b</name>
        <dbReference type="ChEBI" id="CHEBI:60344"/>
    </cofactor>
    <text evidence="16 19">Binds 1 heme b (iron(II)-protoporphyrin IX) group per subunit.</text>
</comment>
<feature type="active site" description="Proton acceptor" evidence="14">
    <location>
        <position position="65"/>
    </location>
</feature>
<dbReference type="SUPFAM" id="SSF48113">
    <property type="entry name" value="Heme-dependent peroxidases"/>
    <property type="match status" value="1"/>
</dbReference>
<dbReference type="InterPro" id="IPR002016">
    <property type="entry name" value="Haem_peroxidase"/>
</dbReference>
<dbReference type="EC" id="1.11.1.7" evidence="3 19"/>
<evidence type="ECO:0000256" key="15">
    <source>
        <dbReference type="PIRSR" id="PIRSR600823-2"/>
    </source>
</evidence>
<dbReference type="AlphaFoldDB" id="A0AAW1IHV7"/>
<feature type="domain" description="Plant heme peroxidase family profile" evidence="20">
    <location>
        <begin position="24"/>
        <end position="333"/>
    </location>
</feature>
<dbReference type="Pfam" id="PF00141">
    <property type="entry name" value="peroxidase"/>
    <property type="match status" value="1"/>
</dbReference>
<keyword evidence="7 16" id="KW-0479">Metal-binding</keyword>
<comment type="function">
    <text evidence="2">Removal of H(2)O(2), oxidation of toxic reductants, biosynthesis and degradation of lignin, suberization, auxin catabolism, response to environmental stresses such as wounding, pathogen attack and oxidative stress. These functions might be dependent on each isozyme/isoform in each plant tissue.</text>
</comment>
<dbReference type="GO" id="GO:0042744">
    <property type="term" value="P:hydrogen peroxide catabolic process"/>
    <property type="evidence" value="ECO:0007669"/>
    <property type="project" value="UniProtKB-KW"/>
</dbReference>
<evidence type="ECO:0000256" key="11">
    <source>
        <dbReference type="ARBA" id="ARBA00023004"/>
    </source>
</evidence>
<feature type="binding site" evidence="16">
    <location>
        <position position="255"/>
    </location>
    <ligand>
        <name>Ca(2+)</name>
        <dbReference type="ChEBI" id="CHEBI:29108"/>
        <label>2</label>
    </ligand>
</feature>
<feature type="chain" id="PRO_5043113094" description="Peroxidase" evidence="19">
    <location>
        <begin position="23"/>
        <end position="334"/>
    </location>
</feature>
<keyword evidence="11 16" id="KW-0408">Iron</keyword>
<evidence type="ECO:0000256" key="5">
    <source>
        <dbReference type="ARBA" id="ARBA00022559"/>
    </source>
</evidence>
<feature type="binding site" evidence="16">
    <location>
        <position position="69"/>
    </location>
    <ligand>
        <name>Ca(2+)</name>
        <dbReference type="ChEBI" id="CHEBI:29108"/>
        <label>1</label>
    </ligand>
</feature>
<dbReference type="PROSITE" id="PS00436">
    <property type="entry name" value="PEROXIDASE_2"/>
    <property type="match status" value="1"/>
</dbReference>
<dbReference type="PROSITE" id="PS50873">
    <property type="entry name" value="PEROXIDASE_4"/>
    <property type="match status" value="1"/>
</dbReference>
<dbReference type="InterPro" id="IPR000823">
    <property type="entry name" value="Peroxidase_pln"/>
</dbReference>
<feature type="binding site" evidence="16">
    <location>
        <position position="88"/>
    </location>
    <ligand>
        <name>Ca(2+)</name>
        <dbReference type="ChEBI" id="CHEBI:29108"/>
        <label>1</label>
    </ligand>
</feature>
<dbReference type="Proteomes" id="UP001443914">
    <property type="component" value="Unassembled WGS sequence"/>
</dbReference>
<evidence type="ECO:0000256" key="19">
    <source>
        <dbReference type="RuleBase" id="RU362060"/>
    </source>
</evidence>
<feature type="binding site" evidence="16">
    <location>
        <position position="260"/>
    </location>
    <ligand>
        <name>Ca(2+)</name>
        <dbReference type="ChEBI" id="CHEBI:29108"/>
        <label>2</label>
    </ligand>
</feature>
<evidence type="ECO:0000313" key="21">
    <source>
        <dbReference type="EMBL" id="KAK9689599.1"/>
    </source>
</evidence>
<evidence type="ECO:0000256" key="17">
    <source>
        <dbReference type="PIRSR" id="PIRSR600823-4"/>
    </source>
</evidence>
<feature type="binding site" evidence="16">
    <location>
        <position position="71"/>
    </location>
    <ligand>
        <name>Ca(2+)</name>
        <dbReference type="ChEBI" id="CHEBI:29108"/>
        <label>1</label>
    </ligand>
</feature>
<reference evidence="21" key="1">
    <citation type="submission" date="2024-03" db="EMBL/GenBank/DDBJ databases">
        <title>WGS assembly of Saponaria officinalis var. Norfolk2.</title>
        <authorList>
            <person name="Jenkins J."/>
            <person name="Shu S."/>
            <person name="Grimwood J."/>
            <person name="Barry K."/>
            <person name="Goodstein D."/>
            <person name="Schmutz J."/>
            <person name="Leebens-Mack J."/>
            <person name="Osbourn A."/>
        </authorList>
    </citation>
    <scope>NUCLEOTIDE SEQUENCE [LARGE SCALE GENOMIC DNA]</scope>
    <source>
        <strain evidence="21">JIC</strain>
    </source>
</reference>
<dbReference type="InterPro" id="IPR033905">
    <property type="entry name" value="Secretory_peroxidase"/>
</dbReference>
<feature type="binding site" evidence="16">
    <location>
        <position position="66"/>
    </location>
    <ligand>
        <name>Ca(2+)</name>
        <dbReference type="ChEBI" id="CHEBI:29108"/>
        <label>1</label>
    </ligand>
</feature>
<dbReference type="PRINTS" id="PR00461">
    <property type="entry name" value="PLPEROXIDASE"/>
</dbReference>
<comment type="subcellular location">
    <subcellularLocation>
        <location evidence="19">Secreted</location>
    </subcellularLocation>
</comment>
<evidence type="ECO:0000256" key="9">
    <source>
        <dbReference type="ARBA" id="ARBA00022837"/>
    </source>
</evidence>
<sequence>MNVLKFLSVFAIFAIFVVVVNANGLDIDYYKYSCPKVEEISKRITEQYVGHVPNLAPGLLRMHFHDCIVRGCDASVLLDPTPSNNQTEKDTVPNSTLRGFEVINAIKGALEKECPGVVSCADVLSLAARDAIVTINGPYWHVPLGRKDGIISLASEALANIPSPFANISTLKQNFAAVGLTSKDLVVLSGTICIYLFAHTIGIGHCFIIQGRLYNFTGKGDTDPKLSPSYASWLKTMCPKVTGDRKSFVSMDRITPRVFDEKYFTMVTQRRGLFESDAALLEDSETKTYIETQVYTQGATFAKDFAESATKMSMIGVLTGSLGHVRKTCGVVKY</sequence>
<evidence type="ECO:0000256" key="1">
    <source>
        <dbReference type="ARBA" id="ARBA00000189"/>
    </source>
</evidence>
<comment type="cofactor">
    <cofactor evidence="16 19">
        <name>Ca(2+)</name>
        <dbReference type="ChEBI" id="CHEBI:29108"/>
    </cofactor>
    <text evidence="16 19">Binds 2 calcium ions per subunit.</text>
</comment>
<feature type="disulfide bond" evidence="18">
    <location>
        <begin position="34"/>
        <end position="114"/>
    </location>
</feature>
<dbReference type="GO" id="GO:0046872">
    <property type="term" value="F:metal ion binding"/>
    <property type="evidence" value="ECO:0007669"/>
    <property type="project" value="UniProtKB-UniRule"/>
</dbReference>
<feature type="signal peptide" evidence="19">
    <location>
        <begin position="1"/>
        <end position="22"/>
    </location>
</feature>
<feature type="disulfide bond" evidence="18">
    <location>
        <begin position="206"/>
        <end position="238"/>
    </location>
</feature>
<name>A0AAW1IHV7_SAPOF</name>
<keyword evidence="9 16" id="KW-0106">Calcium</keyword>
<gene>
    <name evidence="21" type="ORF">RND81_09G070500</name>
</gene>
<dbReference type="Gene3D" id="1.10.420.10">
    <property type="entry name" value="Peroxidase, domain 2"/>
    <property type="match status" value="1"/>
</dbReference>
<dbReference type="Gene3D" id="1.10.520.10">
    <property type="match status" value="1"/>
</dbReference>
<evidence type="ECO:0000256" key="8">
    <source>
        <dbReference type="ARBA" id="ARBA00022729"/>
    </source>
</evidence>
<keyword evidence="13 19" id="KW-0376">Hydrogen peroxide</keyword>
<dbReference type="GO" id="GO:0005576">
    <property type="term" value="C:extracellular region"/>
    <property type="evidence" value="ECO:0007669"/>
    <property type="project" value="UniProtKB-SubCell"/>
</dbReference>
<evidence type="ECO:0000256" key="6">
    <source>
        <dbReference type="ARBA" id="ARBA00022617"/>
    </source>
</evidence>
<evidence type="ECO:0000256" key="4">
    <source>
        <dbReference type="ARBA" id="ARBA00022525"/>
    </source>
</evidence>
<feature type="binding site" evidence="16">
    <location>
        <position position="252"/>
    </location>
    <ligand>
        <name>Ca(2+)</name>
        <dbReference type="ChEBI" id="CHEBI:29108"/>
        <label>2</label>
    </ligand>
</feature>
<keyword evidence="12 18" id="KW-1015">Disulfide bond</keyword>
<comment type="catalytic activity">
    <reaction evidence="1 19">
        <text>2 a phenolic donor + H2O2 = 2 a phenolic radical donor + 2 H2O</text>
        <dbReference type="Rhea" id="RHEA:56136"/>
        <dbReference type="ChEBI" id="CHEBI:15377"/>
        <dbReference type="ChEBI" id="CHEBI:16240"/>
        <dbReference type="ChEBI" id="CHEBI:139520"/>
        <dbReference type="ChEBI" id="CHEBI:139521"/>
        <dbReference type="EC" id="1.11.1.7"/>
    </reaction>
</comment>
<evidence type="ECO:0000256" key="10">
    <source>
        <dbReference type="ARBA" id="ARBA00023002"/>
    </source>
</evidence>
<dbReference type="InterPro" id="IPR010255">
    <property type="entry name" value="Haem_peroxidase_sf"/>
</dbReference>
<keyword evidence="4 19" id="KW-0964">Secreted</keyword>
<dbReference type="FunFam" id="1.10.420.10:FF:000010">
    <property type="entry name" value="Peroxidase"/>
    <property type="match status" value="1"/>
</dbReference>
<protein>
    <recommendedName>
        <fullName evidence="3 19">Peroxidase</fullName>
        <ecNumber evidence="3 19">1.11.1.7</ecNumber>
    </recommendedName>
</protein>
<dbReference type="CDD" id="cd00693">
    <property type="entry name" value="secretory_peroxidase"/>
    <property type="match status" value="1"/>
</dbReference>
<dbReference type="InterPro" id="IPR019794">
    <property type="entry name" value="Peroxidases_AS"/>
</dbReference>
<feature type="binding site" evidence="16">
    <location>
        <position position="73"/>
    </location>
    <ligand>
        <name>Ca(2+)</name>
        <dbReference type="ChEBI" id="CHEBI:29108"/>
        <label>1</label>
    </ligand>
</feature>
<keyword evidence="5 19" id="KW-0575">Peroxidase</keyword>
<evidence type="ECO:0000256" key="13">
    <source>
        <dbReference type="ARBA" id="ARBA00023324"/>
    </source>
</evidence>
<evidence type="ECO:0000259" key="20">
    <source>
        <dbReference type="PROSITE" id="PS50873"/>
    </source>
</evidence>
<dbReference type="EMBL" id="JBDFQZ010000009">
    <property type="protein sequence ID" value="KAK9689599.1"/>
    <property type="molecule type" value="Genomic_DNA"/>
</dbReference>
<dbReference type="PANTHER" id="PTHR31235">
    <property type="entry name" value="PEROXIDASE 25-RELATED"/>
    <property type="match status" value="1"/>
</dbReference>
<comment type="similarity">
    <text evidence="19">Belongs to the peroxidase family. Classical plant (class III) peroxidase subfamily.</text>
</comment>
<dbReference type="GO" id="GO:0020037">
    <property type="term" value="F:heme binding"/>
    <property type="evidence" value="ECO:0007669"/>
    <property type="project" value="UniProtKB-UniRule"/>
</dbReference>
<proteinExistence type="inferred from homology"/>
<evidence type="ECO:0000313" key="22">
    <source>
        <dbReference type="Proteomes" id="UP001443914"/>
    </source>
</evidence>
<keyword evidence="10 19" id="KW-0560">Oxidoreductase</keyword>
<dbReference type="GO" id="GO:0006979">
    <property type="term" value="P:response to oxidative stress"/>
    <property type="evidence" value="ECO:0007669"/>
    <property type="project" value="UniProtKB-UniRule"/>
</dbReference>
<dbReference type="FunFam" id="1.10.520.10:FF:000008">
    <property type="entry name" value="Peroxidase"/>
    <property type="match status" value="1"/>
</dbReference>
<feature type="binding site" evidence="16">
    <location>
        <position position="75"/>
    </location>
    <ligand>
        <name>Ca(2+)</name>
        <dbReference type="ChEBI" id="CHEBI:29108"/>
        <label>1</label>
    </ligand>
</feature>
<keyword evidence="6 19" id="KW-0349">Heme</keyword>
<keyword evidence="22" id="KW-1185">Reference proteome</keyword>
<feature type="binding site" description="axial binding residue" evidence="16">
    <location>
        <position position="199"/>
    </location>
    <ligand>
        <name>heme b</name>
        <dbReference type="ChEBI" id="CHEBI:60344"/>
    </ligand>
    <ligandPart>
        <name>Fe</name>
        <dbReference type="ChEBI" id="CHEBI:18248"/>
    </ligandPart>
</feature>
<evidence type="ECO:0000256" key="18">
    <source>
        <dbReference type="PIRSR" id="PIRSR600823-5"/>
    </source>
</evidence>
<accession>A0AAW1IHV7</accession>
<evidence type="ECO:0000256" key="12">
    <source>
        <dbReference type="ARBA" id="ARBA00023157"/>
    </source>
</evidence>